<dbReference type="SUPFAM" id="SSF50939">
    <property type="entry name" value="Sialidases"/>
    <property type="match status" value="1"/>
</dbReference>
<feature type="non-terminal residue" evidence="2">
    <location>
        <position position="1"/>
    </location>
</feature>
<dbReference type="CDD" id="cd15482">
    <property type="entry name" value="Sialidase_non-viral"/>
    <property type="match status" value="1"/>
</dbReference>
<dbReference type="InterPro" id="IPR029456">
    <property type="entry name" value="Sialidase_N"/>
</dbReference>
<sequence>FEKAKAGSFDQLKTSIGTWKSEAGKVLIDNKHSKTGKHCLQLTGGEKSRVSLEVAGTLQVPGELTFWAERWTSRTPFSFRIAADRGKGWQEIYDGDKKIRVGRAFLNHVKVGLPVGIKRLQFSCTSPPNTGILIDDLRIAPTQPQKIIGVEVLPLTLPALVGNEASALLKLKIETTGQRDPIALTELHATLADVTNHSDLLSLQLRHSAGQGRFLASKPVASLDAKQVTEKPFVFSCPPSACRLAEGTNYVWIACRLHQKANIDHPVGATCREVTFSNGKTFKLNQAQSIQRMGVALRNGGDDGVNTYRIPGLATTNKGTLIGVYDIRKRSGSDLPGDIDVGMSRSTDGGKTWEEMKAIMDMGNDPKWRYDGIGDPAVLV</sequence>
<reference evidence="2" key="1">
    <citation type="submission" date="2018-05" db="EMBL/GenBank/DDBJ databases">
        <authorList>
            <person name="Lanie J.A."/>
            <person name="Ng W.-L."/>
            <person name="Kazmierczak K.M."/>
            <person name="Andrzejewski T.M."/>
            <person name="Davidsen T.M."/>
            <person name="Wayne K.J."/>
            <person name="Tettelin H."/>
            <person name="Glass J.I."/>
            <person name="Rusch D."/>
            <person name="Podicherti R."/>
            <person name="Tsui H.-C.T."/>
            <person name="Winkler M.E."/>
        </authorList>
    </citation>
    <scope>NUCLEOTIDE SEQUENCE</scope>
</reference>
<name>A0A382MT92_9ZZZZ</name>
<dbReference type="Pfam" id="PF14873">
    <property type="entry name" value="BNR_assoc_N"/>
    <property type="match status" value="1"/>
</dbReference>
<dbReference type="Gene3D" id="2.120.10.10">
    <property type="match status" value="1"/>
</dbReference>
<feature type="non-terminal residue" evidence="2">
    <location>
        <position position="380"/>
    </location>
</feature>
<dbReference type="InterPro" id="IPR036278">
    <property type="entry name" value="Sialidase_sf"/>
</dbReference>
<feature type="domain" description="Sialidase N-terminal" evidence="1">
    <location>
        <begin position="151"/>
        <end position="279"/>
    </location>
</feature>
<accession>A0A382MT92</accession>
<organism evidence="2">
    <name type="scientific">marine metagenome</name>
    <dbReference type="NCBI Taxonomy" id="408172"/>
    <lineage>
        <taxon>unclassified sequences</taxon>
        <taxon>metagenomes</taxon>
        <taxon>ecological metagenomes</taxon>
    </lineage>
</organism>
<evidence type="ECO:0000259" key="1">
    <source>
        <dbReference type="Pfam" id="PF14873"/>
    </source>
</evidence>
<dbReference type="AlphaFoldDB" id="A0A382MT92"/>
<gene>
    <name evidence="2" type="ORF">METZ01_LOCUS303556</name>
</gene>
<proteinExistence type="predicted"/>
<evidence type="ECO:0000313" key="2">
    <source>
        <dbReference type="EMBL" id="SVC50702.1"/>
    </source>
</evidence>
<dbReference type="EMBL" id="UINC01094991">
    <property type="protein sequence ID" value="SVC50702.1"/>
    <property type="molecule type" value="Genomic_DNA"/>
</dbReference>
<protein>
    <recommendedName>
        <fullName evidence="1">Sialidase N-terminal domain-containing protein</fullName>
    </recommendedName>
</protein>
<dbReference type="Gene3D" id="2.60.40.1290">
    <property type="match status" value="1"/>
</dbReference>